<evidence type="ECO:0000256" key="1">
    <source>
        <dbReference type="SAM" id="MobiDB-lite"/>
    </source>
</evidence>
<comment type="caution">
    <text evidence="2">The sequence shown here is derived from an EMBL/GenBank/DDBJ whole genome shotgun (WGS) entry which is preliminary data.</text>
</comment>
<feature type="region of interest" description="Disordered" evidence="1">
    <location>
        <begin position="115"/>
        <end position="204"/>
    </location>
</feature>
<dbReference type="EMBL" id="JABBWG010000003">
    <property type="protein sequence ID" value="KAG1824636.1"/>
    <property type="molecule type" value="Genomic_DNA"/>
</dbReference>
<accession>A0A9P7JIH8</accession>
<proteinExistence type="predicted"/>
<sequence length="204" mass="22325">MASGHTVQPVTCRTLLACTICAPQFPATHWAPALITSARPCRLCEAIHIRYSSASLTSTFSSPHVRHSYSRLTHWLCTTPHFRPLASDYSQSFAPSLKPYIILMSRSSFTPIRSRRLSKDGSTHSAHLNEQPPPENDTLRPADDEEEICEPLVVTSPGISNSGPPQLPEPHVQESTSNNSPKGASTTEAQKVVLQDDQLSPGEM</sequence>
<protein>
    <submittedName>
        <fullName evidence="2">Uncharacterized protein</fullName>
    </submittedName>
</protein>
<evidence type="ECO:0000313" key="2">
    <source>
        <dbReference type="EMBL" id="KAG1824636.1"/>
    </source>
</evidence>
<dbReference type="AlphaFoldDB" id="A0A9P7JIH8"/>
<organism evidence="2 3">
    <name type="scientific">Suillus subaureus</name>
    <dbReference type="NCBI Taxonomy" id="48587"/>
    <lineage>
        <taxon>Eukaryota</taxon>
        <taxon>Fungi</taxon>
        <taxon>Dikarya</taxon>
        <taxon>Basidiomycota</taxon>
        <taxon>Agaricomycotina</taxon>
        <taxon>Agaricomycetes</taxon>
        <taxon>Agaricomycetidae</taxon>
        <taxon>Boletales</taxon>
        <taxon>Suillineae</taxon>
        <taxon>Suillaceae</taxon>
        <taxon>Suillus</taxon>
    </lineage>
</organism>
<dbReference type="OrthoDB" id="2693527at2759"/>
<dbReference type="GeneID" id="64637464"/>
<evidence type="ECO:0000313" key="3">
    <source>
        <dbReference type="Proteomes" id="UP000807769"/>
    </source>
</evidence>
<reference evidence="2" key="1">
    <citation type="journal article" date="2020" name="New Phytol.">
        <title>Comparative genomics reveals dynamic genome evolution in host specialist ectomycorrhizal fungi.</title>
        <authorList>
            <person name="Lofgren L.A."/>
            <person name="Nguyen N.H."/>
            <person name="Vilgalys R."/>
            <person name="Ruytinx J."/>
            <person name="Liao H.L."/>
            <person name="Branco S."/>
            <person name="Kuo A."/>
            <person name="LaButti K."/>
            <person name="Lipzen A."/>
            <person name="Andreopoulos W."/>
            <person name="Pangilinan J."/>
            <person name="Riley R."/>
            <person name="Hundley H."/>
            <person name="Na H."/>
            <person name="Barry K."/>
            <person name="Grigoriev I.V."/>
            <person name="Stajich J.E."/>
            <person name="Kennedy P.G."/>
        </authorList>
    </citation>
    <scope>NUCLEOTIDE SEQUENCE</scope>
    <source>
        <strain evidence="2">MN1</strain>
    </source>
</reference>
<gene>
    <name evidence="2" type="ORF">BJ212DRAFT_539844</name>
</gene>
<feature type="compositionally biased region" description="Polar residues" evidence="1">
    <location>
        <begin position="173"/>
        <end position="189"/>
    </location>
</feature>
<name>A0A9P7JIH8_9AGAM</name>
<dbReference type="Proteomes" id="UP000807769">
    <property type="component" value="Unassembled WGS sequence"/>
</dbReference>
<dbReference type="RefSeq" id="XP_041198353.1">
    <property type="nucleotide sequence ID" value="XM_041343448.1"/>
</dbReference>
<keyword evidence="3" id="KW-1185">Reference proteome</keyword>